<evidence type="ECO:0000313" key="2">
    <source>
        <dbReference type="EMBL" id="RRT57085.1"/>
    </source>
</evidence>
<gene>
    <name evidence="2" type="ORF">B296_00015866</name>
</gene>
<organism evidence="2 3">
    <name type="scientific">Ensete ventricosum</name>
    <name type="common">Abyssinian banana</name>
    <name type="synonym">Musa ensete</name>
    <dbReference type="NCBI Taxonomy" id="4639"/>
    <lineage>
        <taxon>Eukaryota</taxon>
        <taxon>Viridiplantae</taxon>
        <taxon>Streptophyta</taxon>
        <taxon>Embryophyta</taxon>
        <taxon>Tracheophyta</taxon>
        <taxon>Spermatophyta</taxon>
        <taxon>Magnoliopsida</taxon>
        <taxon>Liliopsida</taxon>
        <taxon>Zingiberales</taxon>
        <taxon>Musaceae</taxon>
        <taxon>Ensete</taxon>
    </lineage>
</organism>
<feature type="region of interest" description="Disordered" evidence="1">
    <location>
        <begin position="38"/>
        <end position="58"/>
    </location>
</feature>
<reference evidence="2 3" key="1">
    <citation type="journal article" date="2014" name="Agronomy (Basel)">
        <title>A Draft Genome Sequence for Ensete ventricosum, the Drought-Tolerant Tree Against Hunger.</title>
        <authorList>
            <person name="Harrison J."/>
            <person name="Moore K.A."/>
            <person name="Paszkiewicz K."/>
            <person name="Jones T."/>
            <person name="Grant M."/>
            <person name="Ambacheew D."/>
            <person name="Muzemil S."/>
            <person name="Studholme D.J."/>
        </authorList>
    </citation>
    <scope>NUCLEOTIDE SEQUENCE [LARGE SCALE GENOMIC DNA]</scope>
</reference>
<dbReference type="EMBL" id="AMZH03009334">
    <property type="protein sequence ID" value="RRT57085.1"/>
    <property type="molecule type" value="Genomic_DNA"/>
</dbReference>
<dbReference type="AlphaFoldDB" id="A0A426YZE6"/>
<sequence>MPSLTLEAKGPSFFPLSGELRQVNQRLEEVQKEFVKSKERLGERSKGGSPFTPKIQDKPIPINFHLPSLESYDGSLDPIEHIVAFRAQMALYNTSDVLLCWVFLTTLRGLARMWYN</sequence>
<dbReference type="PANTHER" id="PTHR33223:SF10">
    <property type="entry name" value="AMINOTRANSFERASE-LIKE PLANT MOBILE DOMAIN-CONTAINING PROTEIN"/>
    <property type="match status" value="1"/>
</dbReference>
<dbReference type="PANTHER" id="PTHR33223">
    <property type="entry name" value="CCHC-TYPE DOMAIN-CONTAINING PROTEIN"/>
    <property type="match status" value="1"/>
</dbReference>
<comment type="caution">
    <text evidence="2">The sequence shown here is derived from an EMBL/GenBank/DDBJ whole genome shotgun (WGS) entry which is preliminary data.</text>
</comment>
<proteinExistence type="predicted"/>
<dbReference type="Proteomes" id="UP000287651">
    <property type="component" value="Unassembled WGS sequence"/>
</dbReference>
<evidence type="ECO:0000313" key="3">
    <source>
        <dbReference type="Proteomes" id="UP000287651"/>
    </source>
</evidence>
<accession>A0A426YZE6</accession>
<evidence type="ECO:0000256" key="1">
    <source>
        <dbReference type="SAM" id="MobiDB-lite"/>
    </source>
</evidence>
<protein>
    <recommendedName>
        <fullName evidence="4">Retrotransposon gag domain-containing protein</fullName>
    </recommendedName>
</protein>
<name>A0A426YZE6_ENSVE</name>
<evidence type="ECO:0008006" key="4">
    <source>
        <dbReference type="Google" id="ProtNLM"/>
    </source>
</evidence>